<evidence type="ECO:0000313" key="3">
    <source>
        <dbReference type="Proteomes" id="UP000217221"/>
    </source>
</evidence>
<dbReference type="KEGG" id="plim:PHILAsVB114_00495"/>
<gene>
    <name evidence="2" type="ORF">PHILAsVB114_00495</name>
</gene>
<accession>A0A249LDM6</accession>
<proteinExistence type="predicted"/>
<dbReference type="InterPro" id="IPR052022">
    <property type="entry name" value="26kDa_periplasmic_antigen"/>
</dbReference>
<reference evidence="2 3" key="1">
    <citation type="submission" date="2016-07" db="EMBL/GenBank/DDBJ databases">
        <title>High microdiversification within the ubiquitous acI lineage of Actinobacteria.</title>
        <authorList>
            <person name="Neuenschwander S.M."/>
            <person name="Salcher M."/>
            <person name="Ghai R."/>
            <person name="Pernthaler J."/>
        </authorList>
    </citation>
    <scope>NUCLEOTIDE SEQUENCE [LARGE SCALE GENOMIC DNA]</scope>
    <source>
        <strain evidence="2">MMS-VB-114</strain>
    </source>
</reference>
<dbReference type="PANTHER" id="PTHR34387">
    <property type="entry name" value="SLR1258 PROTEIN"/>
    <property type="match status" value="1"/>
</dbReference>
<keyword evidence="1" id="KW-0732">Signal</keyword>
<dbReference type="Gene3D" id="3.30.110.170">
    <property type="entry name" value="Protein of unknown function (DUF541), domain 1"/>
    <property type="match status" value="1"/>
</dbReference>
<name>A0A249LDM6_9ACTN</name>
<keyword evidence="3" id="KW-1185">Reference proteome</keyword>
<dbReference type="RefSeq" id="WP_204246800.1">
    <property type="nucleotide sequence ID" value="NZ_CP016782.1"/>
</dbReference>
<evidence type="ECO:0000256" key="1">
    <source>
        <dbReference type="SAM" id="SignalP"/>
    </source>
</evidence>
<dbReference type="PANTHER" id="PTHR34387:SF2">
    <property type="entry name" value="SLR1258 PROTEIN"/>
    <property type="match status" value="1"/>
</dbReference>
<feature type="signal peptide" evidence="1">
    <location>
        <begin position="1"/>
        <end position="30"/>
    </location>
</feature>
<sequence length="238" mass="24081">MKTTHMKRFAVLAIALSLIGGVALAPASMAASPNRSISVNAEGTVKVTPDAVRMSATATVVAASNKEALAETAKAAAAVRAALLANGVAKTEIATQSISSYPEYSYTPDGGSKLIGYRASQSFVVTIKNAANAGAVVDAVVAAGGDNLQVNGVSPFVLDSSKASLSARTVAVKNARAKALSYAKLLGVKLGRVITLSESSGPSAYPIMAMAKDAAGETVIDLGQQDVTVAISVKWAIN</sequence>
<protein>
    <submittedName>
        <fullName evidence="2">SIMPL domain-containing protein</fullName>
    </submittedName>
</protein>
<evidence type="ECO:0000313" key="2">
    <source>
        <dbReference type="EMBL" id="ASY27173.1"/>
    </source>
</evidence>
<dbReference type="Gene3D" id="3.30.70.2970">
    <property type="entry name" value="Protein of unknown function (DUF541), domain 2"/>
    <property type="match status" value="1"/>
</dbReference>
<dbReference type="InterPro" id="IPR007497">
    <property type="entry name" value="SIMPL/DUF541"/>
</dbReference>
<dbReference type="GO" id="GO:0006974">
    <property type="term" value="P:DNA damage response"/>
    <property type="evidence" value="ECO:0007669"/>
    <property type="project" value="TreeGrafter"/>
</dbReference>
<dbReference type="EMBL" id="CP016782">
    <property type="protein sequence ID" value="ASY27173.1"/>
    <property type="molecule type" value="Genomic_DNA"/>
</dbReference>
<dbReference type="Proteomes" id="UP000217221">
    <property type="component" value="Chromosome"/>
</dbReference>
<organism evidence="2 3">
    <name type="scientific">Candidatus Planktophila limnetica</name>
    <dbReference type="NCBI Taxonomy" id="573600"/>
    <lineage>
        <taxon>Bacteria</taxon>
        <taxon>Bacillati</taxon>
        <taxon>Actinomycetota</taxon>
        <taxon>Actinomycetes</taxon>
        <taxon>Candidatus Nanopelagicales</taxon>
        <taxon>Candidatus Nanopelagicaceae</taxon>
        <taxon>Candidatus Planktophila</taxon>
    </lineage>
</organism>
<dbReference type="AlphaFoldDB" id="A0A249LDM6"/>
<dbReference type="Pfam" id="PF04402">
    <property type="entry name" value="SIMPL"/>
    <property type="match status" value="1"/>
</dbReference>
<feature type="chain" id="PRO_5012196793" evidence="1">
    <location>
        <begin position="31"/>
        <end position="238"/>
    </location>
</feature>